<dbReference type="RefSeq" id="WP_166587279.1">
    <property type="nucleotide sequence ID" value="NZ_WWEO01000044.1"/>
</dbReference>
<protein>
    <submittedName>
        <fullName evidence="3">Serine hydrolase</fullName>
    </submittedName>
</protein>
<comment type="caution">
    <text evidence="3">The sequence shown here is derived from an EMBL/GenBank/DDBJ whole genome shotgun (WGS) entry which is preliminary data.</text>
</comment>
<feature type="signal peptide" evidence="1">
    <location>
        <begin position="1"/>
        <end position="22"/>
    </location>
</feature>
<sequence length="484" mass="53441">MKTLRHLSILFLSLSSCLTVYAQSTANKIHEVETNLVGVIQIEGEKPHTIQEQLVHYKAPGISIAVIQNYKIAWAKGYGWADEEQKIPVTEKTLFQAASISKSLNGVGVLKLVQDKKLDLYTDINTYLTSWKFPYDSLSKGKKITVANLLSHTAGLNVHGFNGYEQGKPLPTITEILDGKAPANSPRIRSMYAPGLKSEYSGGGIMISQMIVMDVTHHTYAEYMKQNVLQPLGMTSSTYEQPPFGIKPALLTTAYGPLEKPLTGKYHIYPEQAAAGLWTNPTDLAKYVIETQLAYEGKSAKVLNQQTTKLRLTPYLNKNAALGVFIDNLDSTKYFQHSGGNEGFRCIYYGSLEGGNGVVIMVNSDNGQIISEVINSVAKVYGFKGLYNSTIKKSAIVADADLQSLVGYYELAPKFILSITKEGNQLYAQASGQGKFRINPESQTKFYTVDFPSDFEFIKDNNGVVTSVVLLQNGQKHEAKRMKL</sequence>
<dbReference type="InterPro" id="IPR050491">
    <property type="entry name" value="AmpC-like"/>
</dbReference>
<name>A0A965ZII5_9SPHI</name>
<dbReference type="InterPro" id="IPR012338">
    <property type="entry name" value="Beta-lactam/transpept-like"/>
</dbReference>
<organism evidence="3 4">
    <name type="scientific">Mucilaginibacter agri</name>
    <dbReference type="NCBI Taxonomy" id="2695265"/>
    <lineage>
        <taxon>Bacteria</taxon>
        <taxon>Pseudomonadati</taxon>
        <taxon>Bacteroidota</taxon>
        <taxon>Sphingobacteriia</taxon>
        <taxon>Sphingobacteriales</taxon>
        <taxon>Sphingobacteriaceae</taxon>
        <taxon>Mucilaginibacter</taxon>
    </lineage>
</organism>
<feature type="chain" id="PRO_5037350742" evidence="1">
    <location>
        <begin position="23"/>
        <end position="484"/>
    </location>
</feature>
<evidence type="ECO:0000256" key="1">
    <source>
        <dbReference type="SAM" id="SignalP"/>
    </source>
</evidence>
<dbReference type="InterPro" id="IPR001466">
    <property type="entry name" value="Beta-lactam-related"/>
</dbReference>
<dbReference type="EMBL" id="WWEO01000044">
    <property type="protein sequence ID" value="NCD71315.1"/>
    <property type="molecule type" value="Genomic_DNA"/>
</dbReference>
<proteinExistence type="predicted"/>
<gene>
    <name evidence="3" type="ORF">GSY63_18255</name>
</gene>
<dbReference type="AlphaFoldDB" id="A0A965ZII5"/>
<dbReference type="Proteomes" id="UP000638732">
    <property type="component" value="Unassembled WGS sequence"/>
</dbReference>
<keyword evidence="3" id="KW-0378">Hydrolase</keyword>
<dbReference type="SUPFAM" id="SSF56601">
    <property type="entry name" value="beta-lactamase/transpeptidase-like"/>
    <property type="match status" value="1"/>
</dbReference>
<reference evidence="3" key="2">
    <citation type="submission" date="2020-10" db="EMBL/GenBank/DDBJ databases">
        <title>Mucilaginibacter sp. nov., isolated from soil.</title>
        <authorList>
            <person name="Jeon C.O."/>
        </authorList>
    </citation>
    <scope>NUCLEOTIDE SEQUENCE</scope>
    <source>
        <strain evidence="3">R11</strain>
    </source>
</reference>
<evidence type="ECO:0000313" key="3">
    <source>
        <dbReference type="EMBL" id="NCD71315.1"/>
    </source>
</evidence>
<evidence type="ECO:0000259" key="2">
    <source>
        <dbReference type="Pfam" id="PF00144"/>
    </source>
</evidence>
<dbReference type="Gene3D" id="3.40.710.10">
    <property type="entry name" value="DD-peptidase/beta-lactamase superfamily"/>
    <property type="match status" value="1"/>
</dbReference>
<keyword evidence="4" id="KW-1185">Reference proteome</keyword>
<evidence type="ECO:0000313" key="4">
    <source>
        <dbReference type="Proteomes" id="UP000638732"/>
    </source>
</evidence>
<accession>A0A965ZII5</accession>
<dbReference type="PANTHER" id="PTHR46825:SF12">
    <property type="entry name" value="PENICILLIN-BINDING PROTEIN 4"/>
    <property type="match status" value="1"/>
</dbReference>
<dbReference type="Pfam" id="PF00144">
    <property type="entry name" value="Beta-lactamase"/>
    <property type="match status" value="1"/>
</dbReference>
<keyword evidence="1" id="KW-0732">Signal</keyword>
<dbReference type="GO" id="GO:0016787">
    <property type="term" value="F:hydrolase activity"/>
    <property type="evidence" value="ECO:0007669"/>
    <property type="project" value="UniProtKB-KW"/>
</dbReference>
<dbReference type="PANTHER" id="PTHR46825">
    <property type="entry name" value="D-ALANYL-D-ALANINE-CARBOXYPEPTIDASE/ENDOPEPTIDASE AMPH"/>
    <property type="match status" value="1"/>
</dbReference>
<feature type="domain" description="Beta-lactamase-related" evidence="2">
    <location>
        <begin position="50"/>
        <end position="366"/>
    </location>
</feature>
<dbReference type="PROSITE" id="PS51257">
    <property type="entry name" value="PROKAR_LIPOPROTEIN"/>
    <property type="match status" value="1"/>
</dbReference>
<reference evidence="3" key="1">
    <citation type="submission" date="2020-01" db="EMBL/GenBank/DDBJ databases">
        <authorList>
            <person name="Seo Y.L."/>
        </authorList>
    </citation>
    <scope>NUCLEOTIDE SEQUENCE</scope>
    <source>
        <strain evidence="3">R11</strain>
    </source>
</reference>